<dbReference type="PANTHER" id="PTHR23403:SF1">
    <property type="entry name" value="TREHALASE"/>
    <property type="match status" value="1"/>
</dbReference>
<dbReference type="OrthoDB" id="3542292at2759"/>
<name>A0A1I7RW82_BURXY</name>
<dbReference type="SUPFAM" id="SSF48208">
    <property type="entry name" value="Six-hairpin glycosidases"/>
    <property type="match status" value="1"/>
</dbReference>
<evidence type="ECO:0000256" key="1">
    <source>
        <dbReference type="ARBA" id="ARBA00001576"/>
    </source>
</evidence>
<evidence type="ECO:0000313" key="10">
    <source>
        <dbReference type="Proteomes" id="UP000095284"/>
    </source>
</evidence>
<dbReference type="eggNOG" id="KOG0602">
    <property type="taxonomic scope" value="Eukaryota"/>
</dbReference>
<dbReference type="SMR" id="A0A1I7RW82"/>
<dbReference type="EMBL" id="CAJFDI010000002">
    <property type="protein sequence ID" value="CAD5214613.1"/>
    <property type="molecule type" value="Genomic_DNA"/>
</dbReference>
<dbReference type="EC" id="3.2.1.28" evidence="3"/>
<evidence type="ECO:0000256" key="4">
    <source>
        <dbReference type="ARBA" id="ARBA00019905"/>
    </source>
</evidence>
<evidence type="ECO:0000313" key="8">
    <source>
        <dbReference type="EMBL" id="CAG9095255.1"/>
    </source>
</evidence>
<dbReference type="Pfam" id="PF01204">
    <property type="entry name" value="Trehalase"/>
    <property type="match status" value="1"/>
</dbReference>
<gene>
    <name evidence="9" type="primary">tre3</name>
    <name evidence="7" type="ORF">BXYJ_LOCUS3617</name>
</gene>
<reference evidence="12" key="1">
    <citation type="submission" date="2016-11" db="UniProtKB">
        <authorList>
            <consortium name="WormBaseParasite"/>
        </authorList>
    </citation>
    <scope>IDENTIFICATION</scope>
</reference>
<dbReference type="EMBL" id="CAJFCV020000002">
    <property type="protein sequence ID" value="CAG9095255.1"/>
    <property type="molecule type" value="Genomic_DNA"/>
</dbReference>
<proteinExistence type="evidence at transcript level"/>
<evidence type="ECO:0000313" key="7">
    <source>
        <dbReference type="EMBL" id="CAD5214613.1"/>
    </source>
</evidence>
<dbReference type="InterPro" id="IPR008928">
    <property type="entry name" value="6-hairpin_glycosidase_sf"/>
</dbReference>
<evidence type="ECO:0000313" key="12">
    <source>
        <dbReference type="WBParaSite" id="BXY_0499500.1"/>
    </source>
</evidence>
<dbReference type="GO" id="GO:0005993">
    <property type="term" value="P:trehalose catabolic process"/>
    <property type="evidence" value="ECO:0007669"/>
    <property type="project" value="TreeGrafter"/>
</dbReference>
<sequence length="125" mass="13842">MVIQAFVNAESSNVQKAGIELAKKWLHNNFHTFSKANVMWEKYDVTGKEGAGDGGEYEVQAGFGWSNGVALDLITSLGSRIFEGKHRKIAYHPKAEAFVFHSDSSKSTQSVTLNVFLLCLGRLLY</sequence>
<accession>A0A1I7RW82</accession>
<organism evidence="10 12">
    <name type="scientific">Bursaphelenchus xylophilus</name>
    <name type="common">Pinewood nematode worm</name>
    <name type="synonym">Aphelenchoides xylophilus</name>
    <dbReference type="NCBI Taxonomy" id="6326"/>
    <lineage>
        <taxon>Eukaryota</taxon>
        <taxon>Metazoa</taxon>
        <taxon>Ecdysozoa</taxon>
        <taxon>Nematoda</taxon>
        <taxon>Chromadorea</taxon>
        <taxon>Rhabditida</taxon>
        <taxon>Tylenchina</taxon>
        <taxon>Tylenchomorpha</taxon>
        <taxon>Aphelenchoidea</taxon>
        <taxon>Aphelenchoididae</taxon>
        <taxon>Bursaphelenchus</taxon>
    </lineage>
</organism>
<evidence type="ECO:0000256" key="2">
    <source>
        <dbReference type="ARBA" id="ARBA00005615"/>
    </source>
</evidence>
<dbReference type="GO" id="GO:0004555">
    <property type="term" value="F:alpha,alpha-trehalase activity"/>
    <property type="evidence" value="ECO:0007669"/>
    <property type="project" value="UniProtKB-EC"/>
</dbReference>
<dbReference type="Proteomes" id="UP000095284">
    <property type="component" value="Unplaced"/>
</dbReference>
<evidence type="ECO:0000313" key="9">
    <source>
        <dbReference type="EMBL" id="QPZ44550.1"/>
    </source>
</evidence>
<evidence type="ECO:0000256" key="3">
    <source>
        <dbReference type="ARBA" id="ARBA00012757"/>
    </source>
</evidence>
<dbReference type="WBParaSite" id="BXY_0499500.1">
    <property type="protein sequence ID" value="BXY_0499500.1"/>
    <property type="gene ID" value="BXY_0499500"/>
</dbReference>
<dbReference type="InterPro" id="IPR001661">
    <property type="entry name" value="Glyco_hydro_37"/>
</dbReference>
<dbReference type="Proteomes" id="UP000659654">
    <property type="component" value="Unassembled WGS sequence"/>
</dbReference>
<evidence type="ECO:0000313" key="11">
    <source>
        <dbReference type="Proteomes" id="UP000659654"/>
    </source>
</evidence>
<dbReference type="InterPro" id="IPR012341">
    <property type="entry name" value="6hp_glycosidase-like_sf"/>
</dbReference>
<evidence type="ECO:0000256" key="5">
    <source>
        <dbReference type="ARBA" id="ARBA00030473"/>
    </source>
</evidence>
<dbReference type="PANTHER" id="PTHR23403">
    <property type="entry name" value="TREHALASE"/>
    <property type="match status" value="1"/>
</dbReference>
<reference evidence="8" key="3">
    <citation type="submission" date="2020-08" db="EMBL/GenBank/DDBJ databases">
        <authorList>
            <person name="Kikuchi T."/>
        </authorList>
    </citation>
    <scope>NUCLEOTIDE SEQUENCE</scope>
    <source>
        <strain evidence="7">Ka4C1</strain>
    </source>
</reference>
<dbReference type="Proteomes" id="UP000582659">
    <property type="component" value="Unassembled WGS sequence"/>
</dbReference>
<comment type="similarity">
    <text evidence="2">Belongs to the glycosyl hydrolase 37 family.</text>
</comment>
<protein>
    <recommendedName>
        <fullName evidence="4">Trehalase</fullName>
        <ecNumber evidence="3">3.2.1.28</ecNumber>
    </recommendedName>
    <alternativeName>
        <fullName evidence="5">Alpha,alpha-trehalase</fullName>
    </alternativeName>
    <alternativeName>
        <fullName evidence="6">Alpha,alpha-trehalose glucohydrolase</fullName>
    </alternativeName>
</protein>
<dbReference type="AlphaFoldDB" id="A0A1I7RW82"/>
<dbReference type="Gene3D" id="1.50.10.10">
    <property type="match status" value="1"/>
</dbReference>
<reference evidence="9" key="2">
    <citation type="submission" date="2020-02" db="EMBL/GenBank/DDBJ databases">
        <title>Trehalose in Bursaphelenchus xylophilus participates in third-stage dispersal juvenile formation and confers resistance to low-temperature stress.</title>
        <authorList>
            <person name="Chen Q."/>
            <person name="Wang F."/>
            <person name="Li D."/>
        </authorList>
    </citation>
    <scope>NUCLEOTIDE SEQUENCE</scope>
</reference>
<dbReference type="EMBL" id="MT094336">
    <property type="protein sequence ID" value="QPZ44550.1"/>
    <property type="molecule type" value="mRNA"/>
</dbReference>
<evidence type="ECO:0000256" key="6">
    <source>
        <dbReference type="ARBA" id="ARBA00031637"/>
    </source>
</evidence>
<keyword evidence="11" id="KW-1185">Reference proteome</keyword>
<comment type="catalytic activity">
    <reaction evidence="1">
        <text>alpha,alpha-trehalose + H2O = alpha-D-glucose + beta-D-glucose</text>
        <dbReference type="Rhea" id="RHEA:32675"/>
        <dbReference type="ChEBI" id="CHEBI:15377"/>
        <dbReference type="ChEBI" id="CHEBI:15903"/>
        <dbReference type="ChEBI" id="CHEBI:16551"/>
        <dbReference type="ChEBI" id="CHEBI:17925"/>
        <dbReference type="EC" id="3.2.1.28"/>
    </reaction>
</comment>